<evidence type="ECO:0000313" key="10">
    <source>
        <dbReference type="Proteomes" id="UP001597079"/>
    </source>
</evidence>
<dbReference type="PANTHER" id="PTHR40074">
    <property type="entry name" value="O-ACETYLTRANSFERASE WECH"/>
    <property type="match status" value="1"/>
</dbReference>
<feature type="transmembrane region" description="Helical" evidence="7">
    <location>
        <begin position="25"/>
        <end position="45"/>
    </location>
</feature>
<comment type="caution">
    <text evidence="9">The sequence shown here is derived from an EMBL/GenBank/DDBJ whole genome shotgun (WGS) entry which is preliminary data.</text>
</comment>
<keyword evidence="9" id="KW-0808">Transferase</keyword>
<evidence type="ECO:0000256" key="4">
    <source>
        <dbReference type="ARBA" id="ARBA00022692"/>
    </source>
</evidence>
<dbReference type="InterPro" id="IPR002656">
    <property type="entry name" value="Acyl_transf_3_dom"/>
</dbReference>
<evidence type="ECO:0000256" key="6">
    <source>
        <dbReference type="ARBA" id="ARBA00023136"/>
    </source>
</evidence>
<evidence type="ECO:0000256" key="1">
    <source>
        <dbReference type="ARBA" id="ARBA00004651"/>
    </source>
</evidence>
<feature type="transmembrane region" description="Helical" evidence="7">
    <location>
        <begin position="145"/>
        <end position="166"/>
    </location>
</feature>
<sequence length="407" mass="46893">MSSANTALAHDKPKKKRPYLLEIDLMRACIMFSVVAVHVSSFINAKTANLSHLNLSLEAALSSLHYTREAFMFITGIVLFITYYNRPTSILAFWKKRFAFIAVPYIGWTILYILFEGMYVHNFNWSIGPLSHKIFHALITGNQFFLYYVLVTMQLYVVFPALVALLRKLERHHMTLLIGSFILQIAMMVFNKEVLQVVDVYKLPGWIAWLDHYRDRFVLTYQFWFVAGGLLAIHYDKVKAWVEARRRMILYVFLGMTAILWGHLLLDRLVLHETDDMAISVLQPIMIPYSFITAVLLWQVGRIWVANQASVPSFINYILKFFSKHSFGIFLLHPFGLHYAEIVLNKLHWPHWGLTLLILPTVVVIYACAGLVAAGLSNLPALSYLVGRRYTRRNNLRLVNASTSKSA</sequence>
<evidence type="ECO:0000256" key="3">
    <source>
        <dbReference type="ARBA" id="ARBA00022475"/>
    </source>
</evidence>
<feature type="domain" description="Acyltransferase 3" evidence="8">
    <location>
        <begin position="22"/>
        <end position="368"/>
    </location>
</feature>
<evidence type="ECO:0000256" key="7">
    <source>
        <dbReference type="SAM" id="Phobius"/>
    </source>
</evidence>
<feature type="transmembrane region" description="Helical" evidence="7">
    <location>
        <begin position="97"/>
        <end position="115"/>
    </location>
</feature>
<feature type="transmembrane region" description="Helical" evidence="7">
    <location>
        <begin position="65"/>
        <end position="85"/>
    </location>
</feature>
<dbReference type="RefSeq" id="WP_377942322.1">
    <property type="nucleotide sequence ID" value="NZ_JBHUCX010000020.1"/>
</dbReference>
<organism evidence="9 10">
    <name type="scientific">Alicyclobacillus fodiniaquatilis</name>
    <dbReference type="NCBI Taxonomy" id="1661150"/>
    <lineage>
        <taxon>Bacteria</taxon>
        <taxon>Bacillati</taxon>
        <taxon>Bacillota</taxon>
        <taxon>Bacilli</taxon>
        <taxon>Bacillales</taxon>
        <taxon>Alicyclobacillaceae</taxon>
        <taxon>Alicyclobacillus</taxon>
    </lineage>
</organism>
<protein>
    <submittedName>
        <fullName evidence="9">Acyltransferase</fullName>
    </submittedName>
</protein>
<feature type="transmembrane region" description="Helical" evidence="7">
    <location>
        <begin position="317"/>
        <end position="337"/>
    </location>
</feature>
<feature type="transmembrane region" description="Helical" evidence="7">
    <location>
        <begin position="286"/>
        <end position="305"/>
    </location>
</feature>
<gene>
    <name evidence="9" type="ORF">ACFSB2_07010</name>
</gene>
<name>A0ABW4JH33_9BACL</name>
<evidence type="ECO:0000313" key="9">
    <source>
        <dbReference type="EMBL" id="MFD1674455.1"/>
    </source>
</evidence>
<keyword evidence="6 7" id="KW-0472">Membrane</keyword>
<keyword evidence="5 7" id="KW-1133">Transmembrane helix</keyword>
<dbReference type="GO" id="GO:0016746">
    <property type="term" value="F:acyltransferase activity"/>
    <property type="evidence" value="ECO:0007669"/>
    <property type="project" value="UniProtKB-KW"/>
</dbReference>
<evidence type="ECO:0000256" key="5">
    <source>
        <dbReference type="ARBA" id="ARBA00022989"/>
    </source>
</evidence>
<keyword evidence="3" id="KW-1003">Cell membrane</keyword>
<comment type="similarity">
    <text evidence="2">Belongs to the acyltransferase 3 family.</text>
</comment>
<feature type="transmembrane region" description="Helical" evidence="7">
    <location>
        <begin position="248"/>
        <end position="266"/>
    </location>
</feature>
<dbReference type="EMBL" id="JBHUCX010000020">
    <property type="protein sequence ID" value="MFD1674455.1"/>
    <property type="molecule type" value="Genomic_DNA"/>
</dbReference>
<comment type="subcellular location">
    <subcellularLocation>
        <location evidence="1">Cell membrane</location>
        <topology evidence="1">Multi-pass membrane protein</topology>
    </subcellularLocation>
</comment>
<keyword evidence="10" id="KW-1185">Reference proteome</keyword>
<proteinExistence type="inferred from homology"/>
<dbReference type="Proteomes" id="UP001597079">
    <property type="component" value="Unassembled WGS sequence"/>
</dbReference>
<accession>A0ABW4JH33</accession>
<keyword evidence="9" id="KW-0012">Acyltransferase</keyword>
<keyword evidence="4 7" id="KW-0812">Transmembrane</keyword>
<dbReference type="Pfam" id="PF01757">
    <property type="entry name" value="Acyl_transf_3"/>
    <property type="match status" value="1"/>
</dbReference>
<reference evidence="10" key="1">
    <citation type="journal article" date="2019" name="Int. J. Syst. Evol. Microbiol.">
        <title>The Global Catalogue of Microorganisms (GCM) 10K type strain sequencing project: providing services to taxonomists for standard genome sequencing and annotation.</title>
        <authorList>
            <consortium name="The Broad Institute Genomics Platform"/>
            <consortium name="The Broad Institute Genome Sequencing Center for Infectious Disease"/>
            <person name="Wu L."/>
            <person name="Ma J."/>
        </authorList>
    </citation>
    <scope>NUCLEOTIDE SEQUENCE [LARGE SCALE GENOMIC DNA]</scope>
    <source>
        <strain evidence="10">CGMCC 1.12286</strain>
    </source>
</reference>
<dbReference type="PANTHER" id="PTHR40074:SF2">
    <property type="entry name" value="O-ACETYLTRANSFERASE WECH"/>
    <property type="match status" value="1"/>
</dbReference>
<evidence type="ECO:0000259" key="8">
    <source>
        <dbReference type="Pfam" id="PF01757"/>
    </source>
</evidence>
<feature type="transmembrane region" description="Helical" evidence="7">
    <location>
        <begin position="173"/>
        <end position="190"/>
    </location>
</feature>
<feature type="transmembrane region" description="Helical" evidence="7">
    <location>
        <begin position="218"/>
        <end position="236"/>
    </location>
</feature>
<evidence type="ECO:0000256" key="2">
    <source>
        <dbReference type="ARBA" id="ARBA00007400"/>
    </source>
</evidence>
<feature type="transmembrane region" description="Helical" evidence="7">
    <location>
        <begin position="357"/>
        <end position="387"/>
    </location>
</feature>